<keyword evidence="6 9" id="KW-0378">Hydrolase</keyword>
<dbReference type="EMBL" id="PDLM01000008">
    <property type="protein sequence ID" value="RDW70988.1"/>
    <property type="molecule type" value="Genomic_DNA"/>
</dbReference>
<feature type="disulfide bond" evidence="11">
    <location>
        <begin position="72"/>
        <end position="148"/>
    </location>
</feature>
<evidence type="ECO:0000256" key="3">
    <source>
        <dbReference type="ARBA" id="ARBA00022525"/>
    </source>
</evidence>
<keyword evidence="16" id="KW-1185">Reference proteome</keyword>
<dbReference type="PANTHER" id="PTHR10340">
    <property type="entry name" value="SPHINGOMYELIN PHOSPHODIESTERASE"/>
    <property type="match status" value="1"/>
</dbReference>
<dbReference type="CDD" id="cd00842">
    <property type="entry name" value="MPP_ASMase"/>
    <property type="match status" value="1"/>
</dbReference>
<proteinExistence type="inferred from homology"/>
<evidence type="ECO:0000256" key="10">
    <source>
        <dbReference type="PIRSR" id="PIRSR000948-1"/>
    </source>
</evidence>
<evidence type="ECO:0000313" key="15">
    <source>
        <dbReference type="EMBL" id="RDW70988.1"/>
    </source>
</evidence>
<evidence type="ECO:0000256" key="9">
    <source>
        <dbReference type="PIRNR" id="PIRNR000948"/>
    </source>
</evidence>
<feature type="binding site" evidence="10">
    <location>
        <position position="261"/>
    </location>
    <ligand>
        <name>Zn(2+)</name>
        <dbReference type="ChEBI" id="CHEBI:29105"/>
        <label>2</label>
    </ligand>
</feature>
<dbReference type="GO" id="GO:0006685">
    <property type="term" value="P:sphingomyelin catabolic process"/>
    <property type="evidence" value="ECO:0007669"/>
    <property type="project" value="UniProtKB-UniRule"/>
</dbReference>
<feature type="binding site" evidence="10">
    <location>
        <position position="298"/>
    </location>
    <ligand>
        <name>Zn(2+)</name>
        <dbReference type="ChEBI" id="CHEBI:29105"/>
        <label>2</label>
    </ligand>
</feature>
<evidence type="ECO:0000256" key="1">
    <source>
        <dbReference type="ARBA" id="ARBA00004613"/>
    </source>
</evidence>
<evidence type="ECO:0000256" key="4">
    <source>
        <dbReference type="ARBA" id="ARBA00022723"/>
    </source>
</evidence>
<keyword evidence="8" id="KW-0325">Glycoprotein</keyword>
<dbReference type="InterPro" id="IPR029052">
    <property type="entry name" value="Metallo-depent_PP-like"/>
</dbReference>
<feature type="domain" description="Sphingomyelin phosphodiesterase C-terminal" evidence="14">
    <location>
        <begin position="466"/>
        <end position="602"/>
    </location>
</feature>
<keyword evidence="9" id="KW-0326">Glycosidase</keyword>
<dbReference type="SUPFAM" id="SSF56300">
    <property type="entry name" value="Metallo-dependent phosphatases"/>
    <property type="match status" value="1"/>
</dbReference>
<feature type="domain" description="Calcineurin-like phosphoesterase" evidence="13">
    <location>
        <begin position="181"/>
        <end position="448"/>
    </location>
</feature>
<comment type="subcellular location">
    <subcellularLocation>
        <location evidence="1">Secreted</location>
    </subcellularLocation>
</comment>
<dbReference type="Pfam" id="PF00149">
    <property type="entry name" value="Metallophos"/>
    <property type="match status" value="1"/>
</dbReference>
<dbReference type="Proteomes" id="UP000256645">
    <property type="component" value="Unassembled WGS sequence"/>
</dbReference>
<evidence type="ECO:0000313" key="16">
    <source>
        <dbReference type="Proteomes" id="UP000256645"/>
    </source>
</evidence>
<dbReference type="InterPro" id="IPR011160">
    <property type="entry name" value="Sphingomy_PDE"/>
</dbReference>
<feature type="binding site" evidence="10">
    <location>
        <position position="261"/>
    </location>
    <ligand>
        <name>Zn(2+)</name>
        <dbReference type="ChEBI" id="CHEBI:29105"/>
        <label>1</label>
    </ligand>
</feature>
<comment type="cofactor">
    <cofactor evidence="10">
        <name>Zn(2+)</name>
        <dbReference type="ChEBI" id="CHEBI:29105"/>
    </cofactor>
    <text evidence="10">Binds 2 Zn(2+) ions per subunit.</text>
</comment>
<evidence type="ECO:0000259" key="13">
    <source>
        <dbReference type="Pfam" id="PF00149"/>
    </source>
</evidence>
<dbReference type="GO" id="GO:0004767">
    <property type="term" value="F:sphingomyelin phosphodiesterase activity"/>
    <property type="evidence" value="ECO:0007669"/>
    <property type="project" value="UniProtKB-UniRule"/>
</dbReference>
<keyword evidence="3" id="KW-0964">Secreted</keyword>
<feature type="disulfide bond" evidence="11">
    <location>
        <begin position="202"/>
        <end position="207"/>
    </location>
</feature>
<keyword evidence="4 10" id="KW-0479">Metal-binding</keyword>
<dbReference type="InterPro" id="IPR045473">
    <property type="entry name" value="ASM_C"/>
</dbReference>
<comment type="function">
    <text evidence="9">Converts sphingomyelin to ceramide.</text>
</comment>
<keyword evidence="7 10" id="KW-0862">Zinc</keyword>
<feature type="disulfide bond" evidence="11">
    <location>
        <begin position="101"/>
        <end position="112"/>
    </location>
</feature>
<dbReference type="Pfam" id="PF19272">
    <property type="entry name" value="ASMase_C"/>
    <property type="match status" value="1"/>
</dbReference>
<evidence type="ECO:0000256" key="2">
    <source>
        <dbReference type="ARBA" id="ARBA00008234"/>
    </source>
</evidence>
<dbReference type="PANTHER" id="PTHR10340:SF34">
    <property type="entry name" value="SPHINGOMYELIN PHOSPHODIESTERASE"/>
    <property type="match status" value="1"/>
</dbReference>
<dbReference type="OrthoDB" id="282973at2759"/>
<comment type="similarity">
    <text evidence="2 9">Belongs to the acid sphingomyelinase family.</text>
</comment>
<gene>
    <name evidence="15" type="ORF">BP6252_07551</name>
</gene>
<feature type="binding site" evidence="10">
    <location>
        <position position="411"/>
    </location>
    <ligand>
        <name>Zn(2+)</name>
        <dbReference type="ChEBI" id="CHEBI:29105"/>
        <label>2</label>
    </ligand>
</feature>
<dbReference type="InterPro" id="IPR041805">
    <property type="entry name" value="ASMase/PPN1_MPP"/>
</dbReference>
<protein>
    <recommendedName>
        <fullName evidence="9">Sphingomyelin phosphodiesterase</fullName>
    </recommendedName>
</protein>
<comment type="caution">
    <text evidence="15">The sequence shown here is derived from an EMBL/GenBank/DDBJ whole genome shotgun (WGS) entry which is preliminary data.</text>
</comment>
<feature type="signal peptide" evidence="12">
    <location>
        <begin position="1"/>
        <end position="21"/>
    </location>
</feature>
<dbReference type="GO" id="GO:0046872">
    <property type="term" value="F:metal ion binding"/>
    <property type="evidence" value="ECO:0007669"/>
    <property type="project" value="UniProtKB-KW"/>
</dbReference>
<dbReference type="STRING" id="1849047.A0A3D8RAP6"/>
<name>A0A3D8RAP6_9HELO</name>
<sequence>MLLTLPSVGFLSLALVQSTLAVPQPDRRTIANATSTSLTPSSSATASYNETVALASVLADVVAGAATGDPTCSDCDNILLILKEAAILGDDVFIDLFTKVCIDAGSASAAECTGLEALEGPSMAYAVRNMVIPSRTAKIFCNTVLGICPLPSVEPYQVPFPKPKPSPSADPVLSCDSTPLQIVHISDIHVDHSYVPGSNYNCANSICCHVLTPSDAPNVTQYHAGPFGNTNCDSPVDLEESLYAAIQELVPDAAFTLFTGDLVEGNVWLTTPQEVINDMNDVKSKMSGLDLVYSAVGNHDSGVVNLFPQSDLPANITSASQYIYDTLSSDWESWIGTKAAAQVTKNFGSYSVVHPDSNLRIISVNTQFWTKENFWLYTPTMSRDPSGQLAWLVSELQSAEDAGQRAYIIGHMPMGRTDALWDYSDYYDQIIQRYSATIASQFFGHTHHDQWSISYPDYLNQTASSATAVSYITSALTPTSGNPTFRVYTVDPDTYEVLDYTVYFANYTLPGYQSKPTWSKYYSVKETYGAALDPPYTDPSAPLTPEFWHNVAQMFIKDDTQFNNYYARRTRGLNVTSCTGSCKAQEICQMMSSQSQYNCVNGAVNAPNATTLYKRDGDDQAKLNEDDECHHSYIGMKVGQTIAADLGAFAKKVAAVLGDSFTNREIKRSVQI</sequence>
<dbReference type="GO" id="GO:0016020">
    <property type="term" value="C:membrane"/>
    <property type="evidence" value="ECO:0007669"/>
    <property type="project" value="GOC"/>
</dbReference>
<dbReference type="GO" id="GO:0016798">
    <property type="term" value="F:hydrolase activity, acting on glycosyl bonds"/>
    <property type="evidence" value="ECO:0007669"/>
    <property type="project" value="UniProtKB-KW"/>
</dbReference>
<feature type="binding site" evidence="10">
    <location>
        <position position="189"/>
    </location>
    <ligand>
        <name>Zn(2+)</name>
        <dbReference type="ChEBI" id="CHEBI:29105"/>
        <label>1</label>
    </ligand>
</feature>
<feature type="disulfide bond" evidence="11">
    <location>
        <begin position="578"/>
        <end position="582"/>
    </location>
</feature>
<feature type="binding site" evidence="10">
    <location>
        <position position="187"/>
    </location>
    <ligand>
        <name>Zn(2+)</name>
        <dbReference type="ChEBI" id="CHEBI:29105"/>
        <label>1</label>
    </ligand>
</feature>
<keyword evidence="5 12" id="KW-0732">Signal</keyword>
<evidence type="ECO:0000256" key="12">
    <source>
        <dbReference type="SAM" id="SignalP"/>
    </source>
</evidence>
<feature type="disulfide bond" evidence="11">
    <location>
        <begin position="208"/>
        <end position="232"/>
    </location>
</feature>
<evidence type="ECO:0000256" key="11">
    <source>
        <dbReference type="PIRSR" id="PIRSR000948-2"/>
    </source>
</evidence>
<dbReference type="GO" id="GO:0005576">
    <property type="term" value="C:extracellular region"/>
    <property type="evidence" value="ECO:0007669"/>
    <property type="project" value="UniProtKB-SubCell"/>
</dbReference>
<feature type="binding site" evidence="10">
    <location>
        <position position="447"/>
    </location>
    <ligand>
        <name>Zn(2+)</name>
        <dbReference type="ChEBI" id="CHEBI:29105"/>
        <label>1</label>
    </ligand>
</feature>
<reference evidence="15 16" key="1">
    <citation type="journal article" date="2018" name="IMA Fungus">
        <title>IMA Genome-F 9: Draft genome sequence of Annulohypoxylon stygium, Aspergillus mulundensis, Berkeleyomyces basicola (syn. Thielaviopsis basicola), Ceratocystis smalleyi, two Cercospora beticola strains, Coleophoma cylindrospora, Fusarium fracticaudum, Phialophora cf. hyalina, and Morchella septimelata.</title>
        <authorList>
            <person name="Wingfield B.D."/>
            <person name="Bills G.F."/>
            <person name="Dong Y."/>
            <person name="Huang W."/>
            <person name="Nel W.J."/>
            <person name="Swalarsk-Parry B.S."/>
            <person name="Vaghefi N."/>
            <person name="Wilken P.M."/>
            <person name="An Z."/>
            <person name="de Beer Z.W."/>
            <person name="De Vos L."/>
            <person name="Chen L."/>
            <person name="Duong T.A."/>
            <person name="Gao Y."/>
            <person name="Hammerbacher A."/>
            <person name="Kikkert J.R."/>
            <person name="Li Y."/>
            <person name="Li H."/>
            <person name="Li K."/>
            <person name="Li Q."/>
            <person name="Liu X."/>
            <person name="Ma X."/>
            <person name="Naidoo K."/>
            <person name="Pethybridge S.J."/>
            <person name="Sun J."/>
            <person name="Steenkamp E.T."/>
            <person name="van der Nest M.A."/>
            <person name="van Wyk S."/>
            <person name="Wingfield M.J."/>
            <person name="Xiong C."/>
            <person name="Yue Q."/>
            <person name="Zhang X."/>
        </authorList>
    </citation>
    <scope>NUCLEOTIDE SEQUENCE [LARGE SCALE GENOMIC DNA]</scope>
    <source>
        <strain evidence="15 16">BP6252</strain>
    </source>
</reference>
<keyword evidence="11" id="KW-1015">Disulfide bond</keyword>
<organism evidence="15 16">
    <name type="scientific">Coleophoma cylindrospora</name>
    <dbReference type="NCBI Taxonomy" id="1849047"/>
    <lineage>
        <taxon>Eukaryota</taxon>
        <taxon>Fungi</taxon>
        <taxon>Dikarya</taxon>
        <taxon>Ascomycota</taxon>
        <taxon>Pezizomycotina</taxon>
        <taxon>Leotiomycetes</taxon>
        <taxon>Helotiales</taxon>
        <taxon>Dermateaceae</taxon>
        <taxon>Coleophoma</taxon>
    </lineage>
</organism>
<evidence type="ECO:0000256" key="6">
    <source>
        <dbReference type="ARBA" id="ARBA00022801"/>
    </source>
</evidence>
<feature type="chain" id="PRO_5017711640" description="Sphingomyelin phosphodiesterase" evidence="12">
    <location>
        <begin position="22"/>
        <end position="672"/>
    </location>
</feature>
<evidence type="ECO:0000256" key="8">
    <source>
        <dbReference type="ARBA" id="ARBA00023180"/>
    </source>
</evidence>
<dbReference type="InterPro" id="IPR004843">
    <property type="entry name" value="Calcineurin-like_PHP"/>
</dbReference>
<evidence type="ECO:0000256" key="5">
    <source>
        <dbReference type="ARBA" id="ARBA00022729"/>
    </source>
</evidence>
<dbReference type="AlphaFoldDB" id="A0A3D8RAP6"/>
<feature type="binding site" evidence="10">
    <location>
        <position position="445"/>
    </location>
    <ligand>
        <name>Zn(2+)</name>
        <dbReference type="ChEBI" id="CHEBI:29105"/>
        <label>2</label>
    </ligand>
</feature>
<evidence type="ECO:0000256" key="7">
    <source>
        <dbReference type="ARBA" id="ARBA00022833"/>
    </source>
</evidence>
<evidence type="ECO:0000259" key="14">
    <source>
        <dbReference type="Pfam" id="PF19272"/>
    </source>
</evidence>
<accession>A0A3D8RAP6</accession>
<dbReference type="PIRSF" id="PIRSF000948">
    <property type="entry name" value="Sphingomy_PDE"/>
    <property type="match status" value="1"/>
</dbReference>
<dbReference type="Gene3D" id="3.60.21.10">
    <property type="match status" value="1"/>
</dbReference>